<sequence length="318" mass="35485">MGVGNVGKVRSPYRDSDMFLTRNGGLTWEGVHKGTHIWETGDSGSILVMASDEGPVNHIKYSTDDGAHWTEYNFGLQIWVKGIYTSPKGMSRKFTLLGSHSHPMDRRSEQKDVVVYLDFTELTGKQCRFNTGDRSQDDFETWDPSTELGGKCLLGAKASHYRLKRDSNCYIGDLVLPSPDIQSSCECTKADFECEYNHVRNAAGDCVLIPGAVPLLSAEVCTEDGIWYERTGYRQIAKSMCTGGTRPDRGTWHYCRGHWLQVYATLLWSIAIASALASTGAALRYYRQRNSRKGPIHLPDSDEVPNADKRDILTSIPS</sequence>
<accession>A0A0C3AEI6</accession>
<gene>
    <name evidence="6" type="ORF">M408DRAFT_28180</name>
</gene>
<evidence type="ECO:0000259" key="4">
    <source>
        <dbReference type="Pfam" id="PF15901"/>
    </source>
</evidence>
<dbReference type="EMBL" id="KN824343">
    <property type="protein sequence ID" value="KIM23060.1"/>
    <property type="molecule type" value="Genomic_DNA"/>
</dbReference>
<dbReference type="Pfam" id="PF15902">
    <property type="entry name" value="Sortilin-Vps10"/>
    <property type="match status" value="1"/>
</dbReference>
<dbReference type="STRING" id="933852.A0A0C3AEI6"/>
<dbReference type="InterPro" id="IPR031778">
    <property type="entry name" value="Sortilin_N"/>
</dbReference>
<dbReference type="SUPFAM" id="SSF50939">
    <property type="entry name" value="Sialidases"/>
    <property type="match status" value="1"/>
</dbReference>
<evidence type="ECO:0000256" key="3">
    <source>
        <dbReference type="SAM" id="Phobius"/>
    </source>
</evidence>
<evidence type="ECO:0000313" key="7">
    <source>
        <dbReference type="Proteomes" id="UP000054097"/>
    </source>
</evidence>
<dbReference type="GO" id="GO:0005794">
    <property type="term" value="C:Golgi apparatus"/>
    <property type="evidence" value="ECO:0007669"/>
    <property type="project" value="TreeGrafter"/>
</dbReference>
<reference evidence="7" key="2">
    <citation type="submission" date="2015-01" db="EMBL/GenBank/DDBJ databases">
        <title>Evolutionary Origins and Diversification of the Mycorrhizal Mutualists.</title>
        <authorList>
            <consortium name="DOE Joint Genome Institute"/>
            <consortium name="Mycorrhizal Genomics Consortium"/>
            <person name="Kohler A."/>
            <person name="Kuo A."/>
            <person name="Nagy L.G."/>
            <person name="Floudas D."/>
            <person name="Copeland A."/>
            <person name="Barry K.W."/>
            <person name="Cichocki N."/>
            <person name="Veneault-Fourrey C."/>
            <person name="LaButti K."/>
            <person name="Lindquist E.A."/>
            <person name="Lipzen A."/>
            <person name="Lundell T."/>
            <person name="Morin E."/>
            <person name="Murat C."/>
            <person name="Riley R."/>
            <person name="Ohm R."/>
            <person name="Sun H."/>
            <person name="Tunlid A."/>
            <person name="Henrissat B."/>
            <person name="Grigoriev I.V."/>
            <person name="Hibbett D.S."/>
            <person name="Martin F."/>
        </authorList>
    </citation>
    <scope>NUCLEOTIDE SEQUENCE [LARGE SCALE GENOMIC DNA]</scope>
    <source>
        <strain evidence="7">MAFF 305830</strain>
    </source>
</reference>
<evidence type="ECO:0000256" key="2">
    <source>
        <dbReference type="SAM" id="MobiDB-lite"/>
    </source>
</evidence>
<dbReference type="InterPro" id="IPR031777">
    <property type="entry name" value="Sortilin_C"/>
</dbReference>
<dbReference type="PANTHER" id="PTHR12106">
    <property type="entry name" value="SORTILIN RELATED"/>
    <property type="match status" value="1"/>
</dbReference>
<dbReference type="Pfam" id="PF15901">
    <property type="entry name" value="Sortilin_C"/>
    <property type="match status" value="1"/>
</dbReference>
<dbReference type="GO" id="GO:0016020">
    <property type="term" value="C:membrane"/>
    <property type="evidence" value="ECO:0007669"/>
    <property type="project" value="TreeGrafter"/>
</dbReference>
<feature type="transmembrane region" description="Helical" evidence="3">
    <location>
        <begin position="262"/>
        <end position="283"/>
    </location>
</feature>
<dbReference type="GO" id="GO:0005829">
    <property type="term" value="C:cytosol"/>
    <property type="evidence" value="ECO:0007669"/>
    <property type="project" value="GOC"/>
</dbReference>
<dbReference type="AlphaFoldDB" id="A0A0C3AEI6"/>
<feature type="domain" description="Sortilin C-terminal" evidence="4">
    <location>
        <begin position="85"/>
        <end position="248"/>
    </location>
</feature>
<keyword evidence="3" id="KW-0472">Membrane</keyword>
<dbReference type="Proteomes" id="UP000054097">
    <property type="component" value="Unassembled WGS sequence"/>
</dbReference>
<dbReference type="Gene3D" id="3.30.60.270">
    <property type="match status" value="1"/>
</dbReference>
<dbReference type="Gene3D" id="2.10.70.80">
    <property type="match status" value="1"/>
</dbReference>
<feature type="domain" description="Sortilin N-terminal" evidence="5">
    <location>
        <begin position="1"/>
        <end position="81"/>
    </location>
</feature>
<keyword evidence="7" id="KW-1185">Reference proteome</keyword>
<keyword evidence="3" id="KW-1133">Transmembrane helix</keyword>
<feature type="region of interest" description="Disordered" evidence="2">
    <location>
        <begin position="294"/>
        <end position="318"/>
    </location>
</feature>
<reference evidence="6 7" key="1">
    <citation type="submission" date="2014-04" db="EMBL/GenBank/DDBJ databases">
        <authorList>
            <consortium name="DOE Joint Genome Institute"/>
            <person name="Kuo A."/>
            <person name="Zuccaro A."/>
            <person name="Kohler A."/>
            <person name="Nagy L.G."/>
            <person name="Floudas D."/>
            <person name="Copeland A."/>
            <person name="Barry K.W."/>
            <person name="Cichocki N."/>
            <person name="Veneault-Fourrey C."/>
            <person name="LaButti K."/>
            <person name="Lindquist E.A."/>
            <person name="Lipzen A."/>
            <person name="Lundell T."/>
            <person name="Morin E."/>
            <person name="Murat C."/>
            <person name="Sun H."/>
            <person name="Tunlid A."/>
            <person name="Henrissat B."/>
            <person name="Grigoriev I.V."/>
            <person name="Hibbett D.S."/>
            <person name="Martin F."/>
            <person name="Nordberg H.P."/>
            <person name="Cantor M.N."/>
            <person name="Hua S.X."/>
        </authorList>
    </citation>
    <scope>NUCLEOTIDE SEQUENCE [LARGE SCALE GENOMIC DNA]</scope>
    <source>
        <strain evidence="6 7">MAFF 305830</strain>
    </source>
</reference>
<keyword evidence="1" id="KW-0677">Repeat</keyword>
<evidence type="ECO:0000313" key="6">
    <source>
        <dbReference type="EMBL" id="KIM23060.1"/>
    </source>
</evidence>
<dbReference type="PANTHER" id="PTHR12106:SF27">
    <property type="entry name" value="SORTILIN-RELATED RECEPTOR"/>
    <property type="match status" value="1"/>
</dbReference>
<dbReference type="InterPro" id="IPR050310">
    <property type="entry name" value="VPS10-sortilin"/>
</dbReference>
<keyword evidence="3" id="KW-0812">Transmembrane</keyword>
<evidence type="ECO:0000256" key="1">
    <source>
        <dbReference type="ARBA" id="ARBA00022737"/>
    </source>
</evidence>
<organism evidence="6 7">
    <name type="scientific">Serendipita vermifera MAFF 305830</name>
    <dbReference type="NCBI Taxonomy" id="933852"/>
    <lineage>
        <taxon>Eukaryota</taxon>
        <taxon>Fungi</taxon>
        <taxon>Dikarya</taxon>
        <taxon>Basidiomycota</taxon>
        <taxon>Agaricomycotina</taxon>
        <taxon>Agaricomycetes</taxon>
        <taxon>Sebacinales</taxon>
        <taxon>Serendipitaceae</taxon>
        <taxon>Serendipita</taxon>
    </lineage>
</organism>
<dbReference type="GO" id="GO:0006623">
    <property type="term" value="P:protein targeting to vacuole"/>
    <property type="evidence" value="ECO:0007669"/>
    <property type="project" value="TreeGrafter"/>
</dbReference>
<dbReference type="InterPro" id="IPR036278">
    <property type="entry name" value="Sialidase_sf"/>
</dbReference>
<proteinExistence type="predicted"/>
<name>A0A0C3AEI6_SERVB</name>
<evidence type="ECO:0008006" key="8">
    <source>
        <dbReference type="Google" id="ProtNLM"/>
    </source>
</evidence>
<dbReference type="OrthoDB" id="443634at2759"/>
<evidence type="ECO:0000259" key="5">
    <source>
        <dbReference type="Pfam" id="PF15902"/>
    </source>
</evidence>
<dbReference type="GO" id="GO:0006896">
    <property type="term" value="P:Golgi to vacuole transport"/>
    <property type="evidence" value="ECO:0007669"/>
    <property type="project" value="TreeGrafter"/>
</dbReference>
<dbReference type="GO" id="GO:0006895">
    <property type="term" value="P:Golgi to endosome transport"/>
    <property type="evidence" value="ECO:0007669"/>
    <property type="project" value="TreeGrafter"/>
</dbReference>
<dbReference type="HOGENOM" id="CLU_874833_0_0_1"/>
<protein>
    <recommendedName>
        <fullName evidence="8">VPS10 domain-containing protein</fullName>
    </recommendedName>
</protein>